<evidence type="ECO:0000313" key="2">
    <source>
        <dbReference type="Proteomes" id="UP000887540"/>
    </source>
</evidence>
<evidence type="ECO:0000256" key="1">
    <source>
        <dbReference type="SAM" id="SignalP"/>
    </source>
</evidence>
<organism evidence="2 3">
    <name type="scientific">Acrobeloides nanus</name>
    <dbReference type="NCBI Taxonomy" id="290746"/>
    <lineage>
        <taxon>Eukaryota</taxon>
        <taxon>Metazoa</taxon>
        <taxon>Ecdysozoa</taxon>
        <taxon>Nematoda</taxon>
        <taxon>Chromadorea</taxon>
        <taxon>Rhabditida</taxon>
        <taxon>Tylenchina</taxon>
        <taxon>Cephalobomorpha</taxon>
        <taxon>Cephaloboidea</taxon>
        <taxon>Cephalobidae</taxon>
        <taxon>Acrobeloides</taxon>
    </lineage>
</organism>
<keyword evidence="1" id="KW-0732">Signal</keyword>
<accession>A0A914CR36</accession>
<evidence type="ECO:0000313" key="3">
    <source>
        <dbReference type="WBParaSite" id="ACRNAN_scaffold1353.g16044.t1"/>
    </source>
</evidence>
<dbReference type="AlphaFoldDB" id="A0A914CR36"/>
<feature type="signal peptide" evidence="1">
    <location>
        <begin position="1"/>
        <end position="22"/>
    </location>
</feature>
<dbReference type="Proteomes" id="UP000887540">
    <property type="component" value="Unplaced"/>
</dbReference>
<protein>
    <submittedName>
        <fullName evidence="3">Chitin-binding type-2 domain-containing protein</fullName>
    </submittedName>
</protein>
<sequence>MKFLTFIILATIIEFSIQGFLSSNLYRCEYSYARENMPCEQSAEKCFQEVPYEQQSYFQCSINFDDLFGPPHIWKKKWCPHQLEFNFDVQLCLPIPETGEYNR</sequence>
<proteinExistence type="predicted"/>
<dbReference type="WBParaSite" id="ACRNAN_scaffold1353.g16044.t1">
    <property type="protein sequence ID" value="ACRNAN_scaffold1353.g16044.t1"/>
    <property type="gene ID" value="ACRNAN_scaffold1353.g16044"/>
</dbReference>
<name>A0A914CR36_9BILA</name>
<feature type="chain" id="PRO_5036811113" evidence="1">
    <location>
        <begin position="23"/>
        <end position="103"/>
    </location>
</feature>
<reference evidence="3" key="1">
    <citation type="submission" date="2022-11" db="UniProtKB">
        <authorList>
            <consortium name="WormBaseParasite"/>
        </authorList>
    </citation>
    <scope>IDENTIFICATION</scope>
</reference>
<keyword evidence="2" id="KW-1185">Reference proteome</keyword>